<dbReference type="RefSeq" id="WP_099106321.1">
    <property type="nucleotide sequence ID" value="NZ_JAATJF010000001.1"/>
</dbReference>
<protein>
    <submittedName>
        <fullName evidence="1">Uncharacterized protein</fullName>
    </submittedName>
</protein>
<name>A0A2G0CFG1_9BACT</name>
<proteinExistence type="predicted"/>
<reference evidence="1 2" key="1">
    <citation type="submission" date="2017-10" db="EMBL/GenBank/DDBJ databases">
        <title>The draft genome sequence of Lewinella marina KCTC 32374.</title>
        <authorList>
            <person name="Wang K."/>
        </authorList>
    </citation>
    <scope>NUCLEOTIDE SEQUENCE [LARGE SCALE GENOMIC DNA]</scope>
    <source>
        <strain evidence="1 2">MKG-38</strain>
    </source>
</reference>
<evidence type="ECO:0000313" key="1">
    <source>
        <dbReference type="EMBL" id="PHK98711.1"/>
    </source>
</evidence>
<dbReference type="Proteomes" id="UP000226437">
    <property type="component" value="Unassembled WGS sequence"/>
</dbReference>
<dbReference type="EMBL" id="PDLO01000003">
    <property type="protein sequence ID" value="PHK98711.1"/>
    <property type="molecule type" value="Genomic_DNA"/>
</dbReference>
<sequence length="604" mass="68749">MNTATLVDVCRDLQAGNLSPRVGEEAERIVAETMTARYAMPFPATVPATFLRTAQPSRTRRGQWHELVQHLTDLAYLTPADFQAWHRARAAGEDPPRELLGKVTVAAGAFVGEDDYPGFRNFRSLPAGGLAERLDWLEEYLVPVVHRLARYTSFDGDTEVREGYRIGETSAYGRSLSFRMRVYFYHFQQGYTNRRPSYFTREQLPLLYQLDNSLGGHYREYLPGRDAVHLHRTFHELLLDGPRLFDAFRRANRFLPEAAGRYFLQYTLPQGGGTGDAWTDREERLARRAERRVKGNELHQDTGANHLGIRLLQLALWRAGFYTGVLDGAFGILSHRAVLALVAQEREHGEWKDRRLDRVIVRTAETGSWLVDLKLVGRLLDAYAPPPPPEAEAEENRIWEAVRESGMEDKLDAEFAERQREVSPIYGEPERHPFRRAYYGLRSLLRGAFRAVRRVIAWIAGTIETLLGAVFDFVKAVAKRLQEGIGMFFTGFRYFGHFLLGRPFVSLGAVAGEGGAPLLLTRYRLDFDVVNLMDASVSHDDLGRHQRYIGRMLEGAAYFLEAVTTVIRLIASLQPPLGWLRLGIFVARRVRDFLRGEQEPDLVV</sequence>
<comment type="caution">
    <text evidence="1">The sequence shown here is derived from an EMBL/GenBank/DDBJ whole genome shotgun (WGS) entry which is preliminary data.</text>
</comment>
<keyword evidence="2" id="KW-1185">Reference proteome</keyword>
<accession>A0A2G0CFG1</accession>
<gene>
    <name evidence="1" type="ORF">CGL56_09600</name>
</gene>
<evidence type="ECO:0000313" key="2">
    <source>
        <dbReference type="Proteomes" id="UP000226437"/>
    </source>
</evidence>
<dbReference type="OrthoDB" id="1489470at2"/>
<dbReference type="AlphaFoldDB" id="A0A2G0CFG1"/>
<organism evidence="1 2">
    <name type="scientific">Neolewinella marina</name>
    <dbReference type="NCBI Taxonomy" id="438751"/>
    <lineage>
        <taxon>Bacteria</taxon>
        <taxon>Pseudomonadati</taxon>
        <taxon>Bacteroidota</taxon>
        <taxon>Saprospiria</taxon>
        <taxon>Saprospirales</taxon>
        <taxon>Lewinellaceae</taxon>
        <taxon>Neolewinella</taxon>
    </lineage>
</organism>